<dbReference type="EMBL" id="CAMXCT010000170">
    <property type="protein sequence ID" value="CAI3974960.1"/>
    <property type="molecule type" value="Genomic_DNA"/>
</dbReference>
<organism evidence="7">
    <name type="scientific">Cladocopium goreaui</name>
    <dbReference type="NCBI Taxonomy" id="2562237"/>
    <lineage>
        <taxon>Eukaryota</taxon>
        <taxon>Sar</taxon>
        <taxon>Alveolata</taxon>
        <taxon>Dinophyceae</taxon>
        <taxon>Suessiales</taxon>
        <taxon>Symbiodiniaceae</taxon>
        <taxon>Cladocopium</taxon>
    </lineage>
</organism>
<feature type="compositionally biased region" description="Low complexity" evidence="6">
    <location>
        <begin position="275"/>
        <end position="288"/>
    </location>
</feature>
<dbReference type="Proteomes" id="UP001152797">
    <property type="component" value="Unassembled WGS sequence"/>
</dbReference>
<keyword evidence="2" id="KW-0489">Methyltransferase</keyword>
<gene>
    <name evidence="7" type="ORF">C1SCF055_LOCUS3322</name>
</gene>
<dbReference type="Gene3D" id="1.10.443.10">
    <property type="entry name" value="Intergrase catalytic core"/>
    <property type="match status" value="1"/>
</dbReference>
<dbReference type="Gene3D" id="3.40.50.150">
    <property type="entry name" value="Vaccinia Virus protein VP39"/>
    <property type="match status" value="1"/>
</dbReference>
<protein>
    <recommendedName>
        <fullName evidence="1">DNA (cytosine-5-)-methyltransferase</fullName>
        <ecNumber evidence="1">2.1.1.37</ecNumber>
    </recommendedName>
</protein>
<evidence type="ECO:0000313" key="9">
    <source>
        <dbReference type="Proteomes" id="UP001152797"/>
    </source>
</evidence>
<evidence type="ECO:0000256" key="2">
    <source>
        <dbReference type="ARBA" id="ARBA00022603"/>
    </source>
</evidence>
<evidence type="ECO:0000256" key="6">
    <source>
        <dbReference type="SAM" id="MobiDB-lite"/>
    </source>
</evidence>
<dbReference type="InterPro" id="IPR011010">
    <property type="entry name" value="DNA_brk_join_enz"/>
</dbReference>
<dbReference type="EC" id="2.1.1.37" evidence="1"/>
<sequence length="1673" mass="185254">MDLKALLRRAHMFSLEDFKTPWASVRELVVIETLDDKGKPQGEALVRMDQLYQADADGAFAKVSYVACSDEYYQWWVDHDMGTNTFHHFCRHDTLKGCMAKTGREGIVHVLQWTPVTRPEAETVLREWGYSPSLLGRTPRSLPAPLPDRRVVSESASKSSPLRPPPGLEKARAPALRNLETRPGPDQDEEHEEEEEAHDLRVKKSGRARPVSPPPPPPRKQRPQDSGGAALDKMLDEDPHDADSDKLRGDAHERLATLREDLQRRKAARGKSDPGAVLATRAAAVAETAGKKRKSSQGDKMISALTKALRKKTVKEEIDYGDEAGHSGSSDGSDSEEDEKRLLGGSLGSGSAVAKQRKLRQLSEKKPGRLLQTGYASMHEQVGTYFGNDEANKDVLTPVALRYLLSYALPQFRNGVSHDKYRELRTLATCLDHLVAGQTGQAGDFLLQRYKALLMTQRDGSDAASRFIELLPEEDMPTMASSSESYLARSLAVHQEPNSDERKKWQPKPTSRCTRWEPDQTRREGSKGLLRRREGETPGPSDPGGLNREIQSTEKFSPAPGWGKSEPLEKQNDDTAGTGGASQGKVDVFLSQSASMLAAEVNEGWPTVCPVLAGAPVPVSPREWEKGHGRGRVASSCSVHAERTGGKADVVAQEKPLSPAAKGGWMKQSSAMPLDASGSGGEFLGCNSLQVGISLAQLLLAHPRDGDHVMDFLRQTEKSFADTPTRRDLLPFQFCPAVGAAIKELQPGLPDAAVGGSLDAFRTADNEVQVPTAKINATKSEWYRVVKELHQRNILAVIPKEEIFSVDGVMVLNGAFADHCLLWSSDDQKGAFYAWKLPPAWRGLMTFRQLGLQPPPAGAGFQEWQEWRRDRAVPQDSQHQVTHWIQYYLDDFDAPEIVHTADIASLQGTVSELQRRQRAAYDVNGVAISLKKSQSRETKVVRMGAEIDGVKGLLSAPLTKRREVIGFALWLFGQRLPLAKGALMVLGRMVRCFEFSEFRRPLMSALRDCWPTVPPPVRMPLKRETIRSLIRGCILMPMAVANLRSQVDGLVSASDASETGGGLCVSHELTDEGRATLETLQSGAYAESRMSPFHAAGEMPVKDPKGPKVFVLSLFDGVAAVMCALTRLPCQVVGFAASEIDRECKRLVRKRWPGVIELGKVEDITDTVITSLVNSLGFKIDILLISAGSPCQDLTALLANRKGLEGNRSKLFFHIPRIHGLCKRRFTGRTALLVENVYSMTAEARDQFTEVLGVRPILILASDFSWVKRPRLYWVDWDIDPQADEKLIDEGTFLRWKFPDVRQEHGHWVDPGWEHLGQECLPTFTRALPRATAPLQPAGIATASHEARQRWTQVVASVVAKGRTSSFRLRNQENRLQRQHKRRGLNLRESLVTPQLLKRYQFALIHVTQFFADCAMAVSAMEDLDEAVCSWIEHIFFEGESKSLASDGLASIQYHLPPAVGNLRMSWKLAKAWQKIEPPERVVPISPLLTRAFAGACIIAGKVSEAACILTAFDALLRPGEIYLLKVKDISFYSQNAVITLRDTKTGKRKSSAEMVVVESHLALKFLRRACQNRAPNSPLLVDGAPSFRQLFKNLVAHFQLTGLFAVYSLRRGGATHAFLMHGSMEKTLLRGRWSSTSTARIYIQDTIATVSQLKLTPTQRMHARLAAQALDP</sequence>
<dbReference type="PANTHER" id="PTHR23068">
    <property type="entry name" value="DNA CYTOSINE-5- -METHYLTRANSFERASE 3-RELATED"/>
    <property type="match status" value="1"/>
</dbReference>
<evidence type="ECO:0000256" key="3">
    <source>
        <dbReference type="ARBA" id="ARBA00022679"/>
    </source>
</evidence>
<dbReference type="OrthoDB" id="440977at2759"/>
<reference evidence="7" key="1">
    <citation type="submission" date="2022-10" db="EMBL/GenBank/DDBJ databases">
        <authorList>
            <person name="Chen Y."/>
            <person name="Dougan E. K."/>
            <person name="Chan C."/>
            <person name="Rhodes N."/>
            <person name="Thang M."/>
        </authorList>
    </citation>
    <scope>NUCLEOTIDE SEQUENCE</scope>
</reference>
<dbReference type="GO" id="GO:0005634">
    <property type="term" value="C:nucleus"/>
    <property type="evidence" value="ECO:0007669"/>
    <property type="project" value="TreeGrafter"/>
</dbReference>
<evidence type="ECO:0000256" key="5">
    <source>
        <dbReference type="ARBA" id="ARBA00023172"/>
    </source>
</evidence>
<dbReference type="PANTHER" id="PTHR23068:SF25">
    <property type="entry name" value="DNA (CYTOSINE-5)-METHYLTRANSFERASE DRM2"/>
    <property type="match status" value="1"/>
</dbReference>
<accession>A0A9P1FHM0</accession>
<feature type="compositionally biased region" description="Basic and acidic residues" evidence="6">
    <location>
        <begin position="514"/>
        <end position="536"/>
    </location>
</feature>
<dbReference type="InterPro" id="IPR001525">
    <property type="entry name" value="C5_MeTfrase"/>
</dbReference>
<dbReference type="SUPFAM" id="SSF56349">
    <property type="entry name" value="DNA breaking-rejoining enzymes"/>
    <property type="match status" value="1"/>
</dbReference>
<dbReference type="GO" id="GO:0003677">
    <property type="term" value="F:DNA binding"/>
    <property type="evidence" value="ECO:0007669"/>
    <property type="project" value="InterPro"/>
</dbReference>
<keyword evidence="5" id="KW-0233">DNA recombination</keyword>
<feature type="compositionally biased region" description="Basic and acidic residues" evidence="6">
    <location>
        <begin position="233"/>
        <end position="264"/>
    </location>
</feature>
<dbReference type="GO" id="GO:0032259">
    <property type="term" value="P:methylation"/>
    <property type="evidence" value="ECO:0007669"/>
    <property type="project" value="UniProtKB-KW"/>
</dbReference>
<dbReference type="Pfam" id="PF00145">
    <property type="entry name" value="DNA_methylase"/>
    <property type="match status" value="1"/>
</dbReference>
<keyword evidence="3" id="KW-0808">Transferase</keyword>
<dbReference type="EMBL" id="CAMXCT030000170">
    <property type="protein sequence ID" value="CAL4762272.1"/>
    <property type="molecule type" value="Genomic_DNA"/>
</dbReference>
<feature type="region of interest" description="Disordered" evidence="6">
    <location>
        <begin position="317"/>
        <end position="366"/>
    </location>
</feature>
<evidence type="ECO:0000313" key="7">
    <source>
        <dbReference type="EMBL" id="CAI3974960.1"/>
    </source>
</evidence>
<evidence type="ECO:0000313" key="8">
    <source>
        <dbReference type="EMBL" id="CAL1128335.1"/>
    </source>
</evidence>
<dbReference type="GO" id="GO:0003886">
    <property type="term" value="F:DNA (cytosine-5-)-methyltransferase activity"/>
    <property type="evidence" value="ECO:0007669"/>
    <property type="project" value="UniProtKB-EC"/>
</dbReference>
<keyword evidence="4" id="KW-0949">S-adenosyl-L-methionine</keyword>
<dbReference type="EMBL" id="CAMXCT020000170">
    <property type="protein sequence ID" value="CAL1128335.1"/>
    <property type="molecule type" value="Genomic_DNA"/>
</dbReference>
<feature type="compositionally biased region" description="Acidic residues" evidence="6">
    <location>
        <begin position="186"/>
        <end position="197"/>
    </location>
</feature>
<keyword evidence="9" id="KW-1185">Reference proteome</keyword>
<proteinExistence type="predicted"/>
<reference evidence="8" key="2">
    <citation type="submission" date="2024-04" db="EMBL/GenBank/DDBJ databases">
        <authorList>
            <person name="Chen Y."/>
            <person name="Shah S."/>
            <person name="Dougan E. K."/>
            <person name="Thang M."/>
            <person name="Chan C."/>
        </authorList>
    </citation>
    <scope>NUCLEOTIDE SEQUENCE [LARGE SCALE GENOMIC DNA]</scope>
</reference>
<evidence type="ECO:0000256" key="1">
    <source>
        <dbReference type="ARBA" id="ARBA00011975"/>
    </source>
</evidence>
<feature type="region of interest" description="Disordered" evidence="6">
    <location>
        <begin position="132"/>
        <end position="301"/>
    </location>
</feature>
<dbReference type="CDD" id="cd00397">
    <property type="entry name" value="DNA_BRE_C"/>
    <property type="match status" value="1"/>
</dbReference>
<dbReference type="GO" id="GO:0015074">
    <property type="term" value="P:DNA integration"/>
    <property type="evidence" value="ECO:0007669"/>
    <property type="project" value="InterPro"/>
</dbReference>
<dbReference type="InterPro" id="IPR013762">
    <property type="entry name" value="Integrase-like_cat_sf"/>
</dbReference>
<name>A0A9P1FHM0_9DINO</name>
<dbReference type="SUPFAM" id="SSF53335">
    <property type="entry name" value="S-adenosyl-L-methionine-dependent methyltransferases"/>
    <property type="match status" value="1"/>
</dbReference>
<dbReference type="InterPro" id="IPR029063">
    <property type="entry name" value="SAM-dependent_MTases_sf"/>
</dbReference>
<feature type="region of interest" description="Disordered" evidence="6">
    <location>
        <begin position="492"/>
        <end position="583"/>
    </location>
</feature>
<dbReference type="GO" id="GO:0006310">
    <property type="term" value="P:DNA recombination"/>
    <property type="evidence" value="ECO:0007669"/>
    <property type="project" value="UniProtKB-KW"/>
</dbReference>
<comment type="caution">
    <text evidence="7">The sequence shown here is derived from an EMBL/GenBank/DDBJ whole genome shotgun (WGS) entry which is preliminary data.</text>
</comment>
<evidence type="ECO:0000256" key="4">
    <source>
        <dbReference type="ARBA" id="ARBA00022691"/>
    </source>
</evidence>
<dbReference type="InterPro" id="IPR050390">
    <property type="entry name" value="C5-Methyltransferase"/>
</dbReference>